<dbReference type="EMBL" id="DWVP01000024">
    <property type="protein sequence ID" value="HJC86068.1"/>
    <property type="molecule type" value="Genomic_DNA"/>
</dbReference>
<gene>
    <name evidence="1" type="ORF">H9751_11130</name>
</gene>
<reference evidence="1" key="2">
    <citation type="submission" date="2021-04" db="EMBL/GenBank/DDBJ databases">
        <authorList>
            <person name="Gilroy R."/>
        </authorList>
    </citation>
    <scope>NUCLEOTIDE SEQUENCE</scope>
    <source>
        <strain evidence="1">ChiHjej13B12-4958</strain>
    </source>
</reference>
<dbReference type="SUPFAM" id="SSF52980">
    <property type="entry name" value="Restriction endonuclease-like"/>
    <property type="match status" value="1"/>
</dbReference>
<evidence type="ECO:0000313" key="1">
    <source>
        <dbReference type="EMBL" id="HJC86068.1"/>
    </source>
</evidence>
<dbReference type="InterPro" id="IPR011335">
    <property type="entry name" value="Restrct_endonuc-II-like"/>
</dbReference>
<dbReference type="AlphaFoldDB" id="A0A9D2TQS9"/>
<evidence type="ECO:0000313" key="2">
    <source>
        <dbReference type="Proteomes" id="UP000823858"/>
    </source>
</evidence>
<protein>
    <submittedName>
        <fullName evidence="1">Type IV toxin-antitoxin system AbiEi family antitoxin domain-containing protein</fullName>
    </submittedName>
</protein>
<comment type="caution">
    <text evidence="1">The sequence shown here is derived from an EMBL/GenBank/DDBJ whole genome shotgun (WGS) entry which is preliminary data.</text>
</comment>
<reference evidence="1" key="1">
    <citation type="journal article" date="2021" name="PeerJ">
        <title>Extensive microbial diversity within the chicken gut microbiome revealed by metagenomics and culture.</title>
        <authorList>
            <person name="Gilroy R."/>
            <person name="Ravi A."/>
            <person name="Getino M."/>
            <person name="Pursley I."/>
            <person name="Horton D.L."/>
            <person name="Alikhan N.F."/>
            <person name="Baker D."/>
            <person name="Gharbi K."/>
            <person name="Hall N."/>
            <person name="Watson M."/>
            <person name="Adriaenssens E.M."/>
            <person name="Foster-Nyarko E."/>
            <person name="Jarju S."/>
            <person name="Secka A."/>
            <person name="Antonio M."/>
            <person name="Oren A."/>
            <person name="Chaudhuri R.R."/>
            <person name="La Ragione R."/>
            <person name="Hildebrand F."/>
            <person name="Pallen M.J."/>
        </authorList>
    </citation>
    <scope>NUCLEOTIDE SEQUENCE</scope>
    <source>
        <strain evidence="1">ChiHjej13B12-4958</strain>
    </source>
</reference>
<accession>A0A9D2TQS9</accession>
<dbReference type="Gene3D" id="3.40.960.10">
    <property type="entry name" value="VSR Endonuclease"/>
    <property type="match status" value="1"/>
</dbReference>
<name>A0A9D2TQS9_9CORY</name>
<proteinExistence type="predicted"/>
<dbReference type="Proteomes" id="UP000823858">
    <property type="component" value="Unassembled WGS sequence"/>
</dbReference>
<organism evidence="1 2">
    <name type="scientific">Candidatus Corynebacterium faecigallinarum</name>
    <dbReference type="NCBI Taxonomy" id="2838528"/>
    <lineage>
        <taxon>Bacteria</taxon>
        <taxon>Bacillati</taxon>
        <taxon>Actinomycetota</taxon>
        <taxon>Actinomycetes</taxon>
        <taxon>Mycobacteriales</taxon>
        <taxon>Corynebacteriaceae</taxon>
        <taxon>Corynebacterium</taxon>
    </lineage>
</organism>
<sequence length="318" mass="35464">MGTPRKFWRTRELRASGKTRKQIAGALQRGELHRLARGLYTTETPDDLLTLQGLSWMNPGLVYTGTTAGFIHGACPMTWPAQAATVRGRSDDGGELLSLSTAATGPTTRAKGVRVVSLIEAATTMTHTKLDELHRAVEWQYQGTQGNERLAEHLAALPPRRRAIAAELLDGTLTGTASSLELKAVRGIVAALDGLDVTVQVNEMVLGYRFDIVIPEVKVCIEIDSQTYHAAGKARTSAFLNDRWKGNAAARWGYTLLRYSDVDVNQAMPFVQEQVRDTIEFILEHPRGRAARRRKILTDQGWWLWHPWRVAPFGKRRR</sequence>